<reference evidence="1 2" key="1">
    <citation type="journal article" date="2015" name="Nat. Commun.">
        <title>Outbred genome sequencing and CRISPR/Cas9 gene editing in butterflies.</title>
        <authorList>
            <person name="Li X."/>
            <person name="Fan D."/>
            <person name="Zhang W."/>
            <person name="Liu G."/>
            <person name="Zhang L."/>
            <person name="Zhao L."/>
            <person name="Fang X."/>
            <person name="Chen L."/>
            <person name="Dong Y."/>
            <person name="Chen Y."/>
            <person name="Ding Y."/>
            <person name="Zhao R."/>
            <person name="Feng M."/>
            <person name="Zhu Y."/>
            <person name="Feng Y."/>
            <person name="Jiang X."/>
            <person name="Zhu D."/>
            <person name="Xiang H."/>
            <person name="Feng X."/>
            <person name="Li S."/>
            <person name="Wang J."/>
            <person name="Zhang G."/>
            <person name="Kronforst M.R."/>
            <person name="Wang W."/>
        </authorList>
    </citation>
    <scope>NUCLEOTIDE SEQUENCE [LARGE SCALE GENOMIC DNA]</scope>
    <source>
        <strain evidence="1">Ya'a_city_454_Px</strain>
        <tissue evidence="1">Whole body</tissue>
    </source>
</reference>
<keyword evidence="2" id="KW-1185">Reference proteome</keyword>
<dbReference type="Proteomes" id="UP000053268">
    <property type="component" value="Unassembled WGS sequence"/>
</dbReference>
<dbReference type="EMBL" id="KQ458793">
    <property type="protein sequence ID" value="KPJ05087.1"/>
    <property type="molecule type" value="Genomic_DNA"/>
</dbReference>
<name>A0A194QHV1_PAPXU</name>
<evidence type="ECO:0000313" key="1">
    <source>
        <dbReference type="EMBL" id="KPJ05087.1"/>
    </source>
</evidence>
<evidence type="ECO:0000313" key="2">
    <source>
        <dbReference type="Proteomes" id="UP000053268"/>
    </source>
</evidence>
<dbReference type="AlphaFoldDB" id="A0A194QHV1"/>
<organism evidence="1 2">
    <name type="scientific">Papilio xuthus</name>
    <name type="common">Asian swallowtail butterfly</name>
    <dbReference type="NCBI Taxonomy" id="66420"/>
    <lineage>
        <taxon>Eukaryota</taxon>
        <taxon>Metazoa</taxon>
        <taxon>Ecdysozoa</taxon>
        <taxon>Arthropoda</taxon>
        <taxon>Hexapoda</taxon>
        <taxon>Insecta</taxon>
        <taxon>Pterygota</taxon>
        <taxon>Neoptera</taxon>
        <taxon>Endopterygota</taxon>
        <taxon>Lepidoptera</taxon>
        <taxon>Glossata</taxon>
        <taxon>Ditrysia</taxon>
        <taxon>Papilionoidea</taxon>
        <taxon>Papilionidae</taxon>
        <taxon>Papilioninae</taxon>
        <taxon>Papilio</taxon>
    </lineage>
</organism>
<protein>
    <submittedName>
        <fullName evidence="1">Uncharacterized protein</fullName>
    </submittedName>
</protein>
<sequence length="101" mass="11119">MVAGVVVRFSIRLIKRPAGDGGAHASLRGSEIGRRRSTNRTVEMGLLHDGLKRYFALVVAHNKLRSLYLSSRCRGGFSTPDSEHFSFLPLHTSIVSELISP</sequence>
<accession>A0A194QHV1</accession>
<proteinExistence type="predicted"/>
<gene>
    <name evidence="1" type="ORF">RR46_04203</name>
</gene>